<feature type="non-terminal residue" evidence="2">
    <location>
        <position position="1"/>
    </location>
</feature>
<comment type="caution">
    <text evidence="2">The sequence shown here is derived from an EMBL/GenBank/DDBJ whole genome shotgun (WGS) entry which is preliminary data.</text>
</comment>
<accession>A0A9N9P6J0</accession>
<gene>
    <name evidence="2" type="ORF">CPELLU_LOCUS18414</name>
</gene>
<protein>
    <submittedName>
        <fullName evidence="2">2169_t:CDS:1</fullName>
    </submittedName>
</protein>
<name>A0A9N9P6J0_9GLOM</name>
<dbReference type="AlphaFoldDB" id="A0A9N9P6J0"/>
<evidence type="ECO:0000256" key="1">
    <source>
        <dbReference type="SAM" id="MobiDB-lite"/>
    </source>
</evidence>
<feature type="non-terminal residue" evidence="2">
    <location>
        <position position="410"/>
    </location>
</feature>
<evidence type="ECO:0000313" key="3">
    <source>
        <dbReference type="Proteomes" id="UP000789759"/>
    </source>
</evidence>
<reference evidence="2" key="1">
    <citation type="submission" date="2021-06" db="EMBL/GenBank/DDBJ databases">
        <authorList>
            <person name="Kallberg Y."/>
            <person name="Tangrot J."/>
            <person name="Rosling A."/>
        </authorList>
    </citation>
    <scope>NUCLEOTIDE SEQUENCE</scope>
    <source>
        <strain evidence="2">FL966</strain>
    </source>
</reference>
<organism evidence="2 3">
    <name type="scientific">Cetraspora pellucida</name>
    <dbReference type="NCBI Taxonomy" id="1433469"/>
    <lineage>
        <taxon>Eukaryota</taxon>
        <taxon>Fungi</taxon>
        <taxon>Fungi incertae sedis</taxon>
        <taxon>Mucoromycota</taxon>
        <taxon>Glomeromycotina</taxon>
        <taxon>Glomeromycetes</taxon>
        <taxon>Diversisporales</taxon>
        <taxon>Gigasporaceae</taxon>
        <taxon>Cetraspora</taxon>
    </lineage>
</organism>
<dbReference type="Proteomes" id="UP000789759">
    <property type="component" value="Unassembled WGS sequence"/>
</dbReference>
<feature type="compositionally biased region" description="Basic and acidic residues" evidence="1">
    <location>
        <begin position="26"/>
        <end position="50"/>
    </location>
</feature>
<dbReference type="EMBL" id="CAJVQA010036580">
    <property type="protein sequence ID" value="CAG8808770.1"/>
    <property type="molecule type" value="Genomic_DNA"/>
</dbReference>
<keyword evidence="3" id="KW-1185">Reference proteome</keyword>
<dbReference type="OrthoDB" id="2409414at2759"/>
<feature type="compositionally biased region" description="Basic residues" evidence="1">
    <location>
        <begin position="1"/>
        <end position="25"/>
    </location>
</feature>
<proteinExistence type="predicted"/>
<feature type="region of interest" description="Disordered" evidence="1">
    <location>
        <begin position="1"/>
        <end position="64"/>
    </location>
</feature>
<sequence length="410" mass="46952">GCGKGSHRRGNSRTKNHRTGNHKRGNHETGNRGRGSHGKETSHEGQRDNEYETSIEPSTQNIEHNDSYSNYEKEIESVNIQASSSKTASHSSCNLTASRVLDQGSFATPLMSTYEIIANSKYSIISATELPVNNRNKSSHQLQSISTVSGLLQMFDSDNSDDNTSYYEGNYKKPTKGKKRQKNNDNEDEDNNETAQSLRKRNVQERPDILTTANQIHAMQTSLDSPASFAWLWHEEMKCLFLRYRNPLDRAIESLITEIFNYELYSNKAVEIICHSKRVFTDFRSKFNKSIAELVHEFKERGLGEQILTPLRLDINEFITYKVGECLLKRYLSSTNKDKLRRCGTMDILIKLIKEVFKIFFTAYNMKAIKRLDNLMIGCRIPSKSDKNIKSRISISLTNSSDSNYIWKVL</sequence>
<feature type="region of interest" description="Disordered" evidence="1">
    <location>
        <begin position="159"/>
        <end position="206"/>
    </location>
</feature>
<evidence type="ECO:0000313" key="2">
    <source>
        <dbReference type="EMBL" id="CAG8808770.1"/>
    </source>
</evidence>